<proteinExistence type="predicted"/>
<sequence length="166" mass="18599">MTISPRKGGEVVLTAATNQAIIKTVQKLDKDDPTPPCNDGNKFRTTVPKPVENTSLIAGANILYSLVNQKDWPDTYKTNGITWNDAGAGNNLSKQGLPYEAYVQQKLNNWRPDGGYVWLQDHRGNWPTFDHWNQKSGDAVSDKTLNTKRESYQDHPPQIKCRSGQT</sequence>
<name>A0AAV5NHS0_9PROT</name>
<dbReference type="AlphaFoldDB" id="A0AAV5NHS0"/>
<evidence type="ECO:0000259" key="1">
    <source>
        <dbReference type="Pfam" id="PF21111"/>
    </source>
</evidence>
<accession>A0AAV5NHS0</accession>
<organism evidence="2 3">
    <name type="scientific">Gluconobacter cerinus</name>
    <dbReference type="NCBI Taxonomy" id="38307"/>
    <lineage>
        <taxon>Bacteria</taxon>
        <taxon>Pseudomonadati</taxon>
        <taxon>Pseudomonadota</taxon>
        <taxon>Alphaproteobacteria</taxon>
        <taxon>Acetobacterales</taxon>
        <taxon>Acetobacteraceae</taxon>
        <taxon>Gluconobacter</taxon>
    </lineage>
</organism>
<dbReference type="EMBL" id="BSNU01000006">
    <property type="protein sequence ID" value="GLQ63957.1"/>
    <property type="molecule type" value="Genomic_DNA"/>
</dbReference>
<dbReference type="GO" id="GO:0004530">
    <property type="term" value="F:deoxyribonuclease I activity"/>
    <property type="evidence" value="ECO:0007669"/>
    <property type="project" value="InterPro"/>
</dbReference>
<keyword evidence="3" id="KW-1185">Reference proteome</keyword>
<evidence type="ECO:0000313" key="3">
    <source>
        <dbReference type="Proteomes" id="UP001156614"/>
    </source>
</evidence>
<dbReference type="Pfam" id="PF21111">
    <property type="entry name" value="CDI_toxin_EC869_like"/>
    <property type="match status" value="1"/>
</dbReference>
<evidence type="ECO:0000313" key="2">
    <source>
        <dbReference type="EMBL" id="GLQ63957.1"/>
    </source>
</evidence>
<dbReference type="Gene3D" id="3.40.1350.110">
    <property type="match status" value="1"/>
</dbReference>
<gene>
    <name evidence="2" type="ORF">GCM10007867_28030</name>
</gene>
<reference evidence="3" key="1">
    <citation type="journal article" date="2019" name="Int. J. Syst. Evol. Microbiol.">
        <title>The Global Catalogue of Microorganisms (GCM) 10K type strain sequencing project: providing services to taxonomists for standard genome sequencing and annotation.</title>
        <authorList>
            <consortium name="The Broad Institute Genomics Platform"/>
            <consortium name="The Broad Institute Genome Sequencing Center for Infectious Disease"/>
            <person name="Wu L."/>
            <person name="Ma J."/>
        </authorList>
    </citation>
    <scope>NUCLEOTIDE SEQUENCE [LARGE SCALE GENOMIC DNA]</scope>
    <source>
        <strain evidence="3">NBRC 3267</strain>
    </source>
</reference>
<feature type="domain" description="CdiA toxin EC869-like" evidence="1">
    <location>
        <begin position="95"/>
        <end position="160"/>
    </location>
</feature>
<dbReference type="Proteomes" id="UP001156614">
    <property type="component" value="Unassembled WGS sequence"/>
</dbReference>
<protein>
    <recommendedName>
        <fullName evidence="1">CdiA toxin EC869-like domain-containing protein</fullName>
    </recommendedName>
</protein>
<comment type="caution">
    <text evidence="2">The sequence shown here is derived from an EMBL/GenBank/DDBJ whole genome shotgun (WGS) entry which is preliminary data.</text>
</comment>
<dbReference type="InterPro" id="IPR033799">
    <property type="entry name" value="CdiA_EC869-like"/>
</dbReference>